<name>A0A1J4JGT6_9EUKA</name>
<dbReference type="OrthoDB" id="411785at2759"/>
<sequence>MKQRIIKLDLSKINEEEEEPPDFEENDGNDTIADKDSAMYPDYGSADFWDKRYKIEFLPFDWYMPWKELQPVIQPYIPAQKEKSLVIGCGNSTMSFDLKNSGFPEVISIDISPAVIEKMKRKHPDLQWLIMDVADLKFDENYFDIIFDKGTIDAITCSDDAKTLVKKSSQECFRVLKPNGIMFMVTYEKPNVRLSLMKRTKVPWKVLTPLFLPTNYKGTNDMGTYVYMFQKIV</sequence>
<dbReference type="EMBL" id="MLAK01001060">
    <property type="protein sequence ID" value="OHS98362.1"/>
    <property type="molecule type" value="Genomic_DNA"/>
</dbReference>
<evidence type="ECO:0000259" key="5">
    <source>
        <dbReference type="Pfam" id="PF08241"/>
    </source>
</evidence>
<dbReference type="Gene3D" id="3.40.50.150">
    <property type="entry name" value="Vaccinia Virus protein VP39"/>
    <property type="match status" value="1"/>
</dbReference>
<dbReference type="PANTHER" id="PTHR12176:SF79">
    <property type="entry name" value="METHYLTRANSFERASE TYPE 11 DOMAIN-CONTAINING PROTEIN"/>
    <property type="match status" value="1"/>
</dbReference>
<protein>
    <submittedName>
        <fullName evidence="6">Phosphoethanolamine N-methyltransferase-related protein</fullName>
    </submittedName>
</protein>
<evidence type="ECO:0000313" key="6">
    <source>
        <dbReference type="EMBL" id="OHS98362.1"/>
    </source>
</evidence>
<dbReference type="AlphaFoldDB" id="A0A1J4JGT6"/>
<evidence type="ECO:0000256" key="1">
    <source>
        <dbReference type="ARBA" id="ARBA00008361"/>
    </source>
</evidence>
<keyword evidence="7" id="KW-1185">Reference proteome</keyword>
<dbReference type="PANTHER" id="PTHR12176">
    <property type="entry name" value="SAM-DEPENDENT METHYLTRANSFERASE SUPERFAMILY PROTEIN"/>
    <property type="match status" value="1"/>
</dbReference>
<feature type="region of interest" description="Disordered" evidence="4">
    <location>
        <begin position="1"/>
        <end position="36"/>
    </location>
</feature>
<dbReference type="GO" id="GO:0032259">
    <property type="term" value="P:methylation"/>
    <property type="evidence" value="ECO:0007669"/>
    <property type="project" value="UniProtKB-KW"/>
</dbReference>
<dbReference type="Pfam" id="PF08241">
    <property type="entry name" value="Methyltransf_11"/>
    <property type="match status" value="1"/>
</dbReference>
<evidence type="ECO:0000256" key="4">
    <source>
        <dbReference type="SAM" id="MobiDB-lite"/>
    </source>
</evidence>
<dbReference type="InterPro" id="IPR013216">
    <property type="entry name" value="Methyltransf_11"/>
</dbReference>
<feature type="domain" description="Methyltransferase type 11" evidence="5">
    <location>
        <begin position="86"/>
        <end position="183"/>
    </location>
</feature>
<accession>A0A1J4JGT6</accession>
<comment type="similarity">
    <text evidence="1">Belongs to the methyltransferase superfamily.</text>
</comment>
<dbReference type="Proteomes" id="UP000179807">
    <property type="component" value="Unassembled WGS sequence"/>
</dbReference>
<feature type="compositionally biased region" description="Acidic residues" evidence="4">
    <location>
        <begin position="15"/>
        <end position="28"/>
    </location>
</feature>
<dbReference type="RefSeq" id="XP_068351499.1">
    <property type="nucleotide sequence ID" value="XM_068494594.1"/>
</dbReference>
<reference evidence="6" key="1">
    <citation type="submission" date="2016-10" db="EMBL/GenBank/DDBJ databases">
        <authorList>
            <person name="Benchimol M."/>
            <person name="Almeida L.G."/>
            <person name="Vasconcelos A.T."/>
            <person name="Perreira-Neves A."/>
            <person name="Rosa I.A."/>
            <person name="Tasca T."/>
            <person name="Bogo M.R."/>
            <person name="de Souza W."/>
        </authorList>
    </citation>
    <scope>NUCLEOTIDE SEQUENCE [LARGE SCALE GENOMIC DNA]</scope>
    <source>
        <strain evidence="6">K</strain>
    </source>
</reference>
<organism evidence="6 7">
    <name type="scientific">Tritrichomonas foetus</name>
    <dbReference type="NCBI Taxonomy" id="1144522"/>
    <lineage>
        <taxon>Eukaryota</taxon>
        <taxon>Metamonada</taxon>
        <taxon>Parabasalia</taxon>
        <taxon>Tritrichomonadida</taxon>
        <taxon>Tritrichomonadidae</taxon>
        <taxon>Tritrichomonas</taxon>
    </lineage>
</organism>
<dbReference type="GeneID" id="94829298"/>
<dbReference type="GO" id="GO:0008757">
    <property type="term" value="F:S-adenosylmethionine-dependent methyltransferase activity"/>
    <property type="evidence" value="ECO:0007669"/>
    <property type="project" value="InterPro"/>
</dbReference>
<proteinExistence type="inferred from homology"/>
<evidence type="ECO:0000256" key="3">
    <source>
        <dbReference type="ARBA" id="ARBA00022679"/>
    </source>
</evidence>
<evidence type="ECO:0000256" key="2">
    <source>
        <dbReference type="ARBA" id="ARBA00022603"/>
    </source>
</evidence>
<dbReference type="CDD" id="cd02440">
    <property type="entry name" value="AdoMet_MTases"/>
    <property type="match status" value="1"/>
</dbReference>
<keyword evidence="2" id="KW-0489">Methyltransferase</keyword>
<evidence type="ECO:0000313" key="7">
    <source>
        <dbReference type="Proteomes" id="UP000179807"/>
    </source>
</evidence>
<comment type="caution">
    <text evidence="6">The sequence shown here is derived from an EMBL/GenBank/DDBJ whole genome shotgun (WGS) entry which is preliminary data.</text>
</comment>
<gene>
    <name evidence="6" type="ORF">TRFO_08955</name>
</gene>
<dbReference type="SUPFAM" id="SSF53335">
    <property type="entry name" value="S-adenosyl-L-methionine-dependent methyltransferases"/>
    <property type="match status" value="1"/>
</dbReference>
<keyword evidence="3" id="KW-0808">Transferase</keyword>
<dbReference type="InterPro" id="IPR029063">
    <property type="entry name" value="SAM-dependent_MTases_sf"/>
</dbReference>
<feature type="compositionally biased region" description="Basic and acidic residues" evidence="4">
    <location>
        <begin position="1"/>
        <end position="14"/>
    </location>
</feature>
<dbReference type="InterPro" id="IPR051419">
    <property type="entry name" value="Lys/N-term_MeTrsfase_sf"/>
</dbReference>
<dbReference type="VEuPathDB" id="TrichDB:TRFO_08955"/>